<dbReference type="OMA" id="HAYMIER"/>
<proteinExistence type="predicted"/>
<dbReference type="FunFam" id="1.25.40.10:FF:000158">
    <property type="entry name" value="pentatricopeptide repeat-containing protein At2g33680"/>
    <property type="match status" value="1"/>
</dbReference>
<dbReference type="InterPro" id="IPR032867">
    <property type="entry name" value="DYW_dom"/>
</dbReference>
<comment type="caution">
    <text evidence="4">The sequence shown here is derived from an EMBL/GenBank/DDBJ whole genome shotgun (WGS) entry which is preliminary data.</text>
</comment>
<dbReference type="Pfam" id="PF14432">
    <property type="entry name" value="DYW_deaminase"/>
    <property type="match status" value="1"/>
</dbReference>
<dbReference type="OrthoDB" id="185373at2759"/>
<feature type="domain" description="DYW" evidence="3">
    <location>
        <begin position="807"/>
        <end position="879"/>
    </location>
</feature>
<dbReference type="GO" id="GO:0008270">
    <property type="term" value="F:zinc ion binding"/>
    <property type="evidence" value="ECO:0007669"/>
    <property type="project" value="InterPro"/>
</dbReference>
<dbReference type="GO" id="GO:0048731">
    <property type="term" value="P:system development"/>
    <property type="evidence" value="ECO:0007669"/>
    <property type="project" value="UniProtKB-ARBA"/>
</dbReference>
<keyword evidence="5" id="KW-1185">Reference proteome</keyword>
<dbReference type="PROSITE" id="PS51375">
    <property type="entry name" value="PPR"/>
    <property type="match status" value="6"/>
</dbReference>
<evidence type="ECO:0000313" key="4">
    <source>
        <dbReference type="EMBL" id="KAH7432524.1"/>
    </source>
</evidence>
<feature type="repeat" description="PPR" evidence="2">
    <location>
        <begin position="616"/>
        <end position="650"/>
    </location>
</feature>
<feature type="repeat" description="PPR" evidence="2">
    <location>
        <begin position="278"/>
        <end position="312"/>
    </location>
</feature>
<name>A0A8T2UGR3_CERRI</name>
<dbReference type="InterPro" id="IPR046849">
    <property type="entry name" value="E2_motif"/>
</dbReference>
<evidence type="ECO:0000313" key="5">
    <source>
        <dbReference type="Proteomes" id="UP000825935"/>
    </source>
</evidence>
<protein>
    <recommendedName>
        <fullName evidence="3">DYW domain-containing protein</fullName>
    </recommendedName>
</protein>
<dbReference type="InterPro" id="IPR046960">
    <property type="entry name" value="PPR_At4g14850-like_plant"/>
</dbReference>
<evidence type="ECO:0000256" key="2">
    <source>
        <dbReference type="PROSITE-ProRule" id="PRU00708"/>
    </source>
</evidence>
<dbReference type="Proteomes" id="UP000825935">
    <property type="component" value="Chromosome 7"/>
</dbReference>
<dbReference type="InterPro" id="IPR002885">
    <property type="entry name" value="PPR_rpt"/>
</dbReference>
<organism evidence="4 5">
    <name type="scientific">Ceratopteris richardii</name>
    <name type="common">Triangle waterfern</name>
    <dbReference type="NCBI Taxonomy" id="49495"/>
    <lineage>
        <taxon>Eukaryota</taxon>
        <taxon>Viridiplantae</taxon>
        <taxon>Streptophyta</taxon>
        <taxon>Embryophyta</taxon>
        <taxon>Tracheophyta</taxon>
        <taxon>Polypodiopsida</taxon>
        <taxon>Polypodiidae</taxon>
        <taxon>Polypodiales</taxon>
        <taxon>Pteridineae</taxon>
        <taxon>Pteridaceae</taxon>
        <taxon>Parkerioideae</taxon>
        <taxon>Ceratopteris</taxon>
    </lineage>
</organism>
<keyword evidence="1" id="KW-0677">Repeat</keyword>
<reference evidence="4" key="1">
    <citation type="submission" date="2021-08" db="EMBL/GenBank/DDBJ databases">
        <title>WGS assembly of Ceratopteris richardii.</title>
        <authorList>
            <person name="Marchant D.B."/>
            <person name="Chen G."/>
            <person name="Jenkins J."/>
            <person name="Shu S."/>
            <person name="Leebens-Mack J."/>
            <person name="Grimwood J."/>
            <person name="Schmutz J."/>
            <person name="Soltis P."/>
            <person name="Soltis D."/>
            <person name="Chen Z.-H."/>
        </authorList>
    </citation>
    <scope>NUCLEOTIDE SEQUENCE</scope>
    <source>
        <strain evidence="4">Whitten #5841</strain>
        <tissue evidence="4">Leaf</tissue>
    </source>
</reference>
<dbReference type="PANTHER" id="PTHR24015">
    <property type="entry name" value="OS07G0578800 PROTEIN-RELATED"/>
    <property type="match status" value="1"/>
</dbReference>
<accession>A0A8T2UGR3</accession>
<dbReference type="GO" id="GO:0003723">
    <property type="term" value="F:RNA binding"/>
    <property type="evidence" value="ECO:0007669"/>
    <property type="project" value="InterPro"/>
</dbReference>
<feature type="repeat" description="PPR" evidence="2">
    <location>
        <begin position="379"/>
        <end position="413"/>
    </location>
</feature>
<dbReference type="AlphaFoldDB" id="A0A8T2UGR3"/>
<sequence length="884" mass="98261">MEAVLALSPITTWEDSSSSWKISEEKNVRWTGQSNHLAKTLDKSINQQLQVHDSLAAEKCKIVASNQWLSTGLECWIKSLDSLHQVPWSEEKIGSFLVQDSLICQPVHMSMQPNIATYLTILRTCSSTKAIQYVHLQLVESGFDSVLKIATCLIDMYLKCGDLRSANMVFVRLDVKDVVIWSLLICGYVRHGLFAEAIQLFKYFQMECAWLDEVILACTLKAYGNVADLVSGRSLHSQVIEMGLEMDSNVRSALIELYAKSGDSGDLDITFLRLEREDLVLWSVCMSNLLDIGRNGDVLKLFEQMKMIGMKPDEVIFVCNLNACSRLANLFEGQQVHGQIIGCGHEVDLSIASALIDMYMKSGSPLYAQMVFQKLERQDVVTWSALTAGYVQHGLYEEALELFIHMHQQGTAPNQVTFVCILKACSSLLALDEGKSIHIQIIQSGHEGNLFVANGLIDLYGNCGSIQEAEKIFNNMMVRDVVTWNSMIAAYVRNERGSDAMHSFKNMLQAGLKPDSVSFLGALQACTDMSALHHGMHVHSSIIDAGVESDDFIISALIDMYSKCGSIEDAFIAFQRWLNPDVVIWSAMIAAYVQHSDYLHAFSCFEAMQRAGVYPNSVTFLSILSACGQLGHLNEGCFYLKLMVESGITPGLEHYNAFVCILCHAGLWSAAEDLLETISVTSNLAGWTTLLSACKAHINVVLGRRCFDTILTMDPQNAAAHAIMKNLYIAAGMQNNSDNIDASRKFRNLWKKPAKSYIEISEEIHSFMVGDTSHPDSNRIYQKLKSLNKQIQELSLDSPERALATSKDSVDCGHCEKLAVAFGLLSTPHGATIRVSKNLKMCTSCHADIRLISKIELREIIITDLYCVHQFKEGICSCESGRMP</sequence>
<dbReference type="Pfam" id="PF01535">
    <property type="entry name" value="PPR"/>
    <property type="match status" value="4"/>
</dbReference>
<dbReference type="GO" id="GO:0009451">
    <property type="term" value="P:RNA modification"/>
    <property type="evidence" value="ECO:0007669"/>
    <property type="project" value="InterPro"/>
</dbReference>
<dbReference type="Pfam" id="PF13041">
    <property type="entry name" value="PPR_2"/>
    <property type="match status" value="3"/>
</dbReference>
<dbReference type="EMBL" id="CM035412">
    <property type="protein sequence ID" value="KAH7432524.1"/>
    <property type="molecule type" value="Genomic_DNA"/>
</dbReference>
<gene>
    <name evidence="4" type="ORF">KP509_07G026400</name>
</gene>
<dbReference type="FunFam" id="1.25.40.10:FF:000031">
    <property type="entry name" value="Pentatricopeptide repeat-containing protein mitochondrial"/>
    <property type="match status" value="2"/>
</dbReference>
<feature type="repeat" description="PPR" evidence="2">
    <location>
        <begin position="581"/>
        <end position="615"/>
    </location>
</feature>
<feature type="repeat" description="PPR" evidence="2">
    <location>
        <begin position="480"/>
        <end position="514"/>
    </location>
</feature>
<dbReference type="InterPro" id="IPR011990">
    <property type="entry name" value="TPR-like_helical_dom_sf"/>
</dbReference>
<dbReference type="Pfam" id="PF20430">
    <property type="entry name" value="Eplus_motif"/>
    <property type="match status" value="1"/>
</dbReference>
<dbReference type="PANTHER" id="PTHR24015:SF548">
    <property type="entry name" value="OS08G0340900 PROTEIN"/>
    <property type="match status" value="1"/>
</dbReference>
<evidence type="ECO:0000259" key="3">
    <source>
        <dbReference type="Pfam" id="PF14432"/>
    </source>
</evidence>
<dbReference type="NCBIfam" id="TIGR00756">
    <property type="entry name" value="PPR"/>
    <property type="match status" value="6"/>
</dbReference>
<dbReference type="Gene3D" id="1.25.40.10">
    <property type="entry name" value="Tetratricopeptide repeat domain"/>
    <property type="match status" value="4"/>
</dbReference>
<feature type="repeat" description="PPR" evidence="2">
    <location>
        <begin position="177"/>
        <end position="207"/>
    </location>
</feature>
<evidence type="ECO:0000256" key="1">
    <source>
        <dbReference type="ARBA" id="ARBA00022737"/>
    </source>
</evidence>